<dbReference type="EMBL" id="JAINUF010000005">
    <property type="protein sequence ID" value="KAJ8360102.1"/>
    <property type="molecule type" value="Genomic_DNA"/>
</dbReference>
<evidence type="ECO:0000313" key="3">
    <source>
        <dbReference type="Proteomes" id="UP001152622"/>
    </source>
</evidence>
<evidence type="ECO:0000256" key="1">
    <source>
        <dbReference type="SAM" id="MobiDB-lite"/>
    </source>
</evidence>
<accession>A0A9Q1FK06</accession>
<dbReference type="Proteomes" id="UP001152622">
    <property type="component" value="Chromosome 5"/>
</dbReference>
<comment type="caution">
    <text evidence="2">The sequence shown here is derived from an EMBL/GenBank/DDBJ whole genome shotgun (WGS) entry which is preliminary data.</text>
</comment>
<dbReference type="AlphaFoldDB" id="A0A9Q1FK06"/>
<feature type="region of interest" description="Disordered" evidence="1">
    <location>
        <begin position="13"/>
        <end position="36"/>
    </location>
</feature>
<gene>
    <name evidence="2" type="ORF">SKAU_G00166270</name>
</gene>
<reference evidence="2" key="1">
    <citation type="journal article" date="2023" name="Science">
        <title>Genome structures resolve the early diversification of teleost fishes.</title>
        <authorList>
            <person name="Parey E."/>
            <person name="Louis A."/>
            <person name="Montfort J."/>
            <person name="Bouchez O."/>
            <person name="Roques C."/>
            <person name="Iampietro C."/>
            <person name="Lluch J."/>
            <person name="Castinel A."/>
            <person name="Donnadieu C."/>
            <person name="Desvignes T."/>
            <person name="Floi Bucao C."/>
            <person name="Jouanno E."/>
            <person name="Wen M."/>
            <person name="Mejri S."/>
            <person name="Dirks R."/>
            <person name="Jansen H."/>
            <person name="Henkel C."/>
            <person name="Chen W.J."/>
            <person name="Zahm M."/>
            <person name="Cabau C."/>
            <person name="Klopp C."/>
            <person name="Thompson A.W."/>
            <person name="Robinson-Rechavi M."/>
            <person name="Braasch I."/>
            <person name="Lecointre G."/>
            <person name="Bobe J."/>
            <person name="Postlethwait J.H."/>
            <person name="Berthelot C."/>
            <person name="Roest Crollius H."/>
            <person name="Guiguen Y."/>
        </authorList>
    </citation>
    <scope>NUCLEOTIDE SEQUENCE</scope>
    <source>
        <strain evidence="2">WJC10195</strain>
    </source>
</reference>
<evidence type="ECO:0000313" key="2">
    <source>
        <dbReference type="EMBL" id="KAJ8360102.1"/>
    </source>
</evidence>
<feature type="region of interest" description="Disordered" evidence="1">
    <location>
        <begin position="100"/>
        <end position="131"/>
    </location>
</feature>
<sequence length="131" mass="13772">MRELLPSAEILNTRYSEDMPNSQALTARTPPPSRRRRAIGWMTAGTEHSGYVAEFLSFAGLIGACGCFRTLGTSLQAGARSSQAGEGKGRGRDISDVVFPWKKSGEPAGSSSSATEVTSPVTVPSPASLLL</sequence>
<name>A0A9Q1FK06_SYNKA</name>
<keyword evidence="3" id="KW-1185">Reference proteome</keyword>
<proteinExistence type="predicted"/>
<organism evidence="2 3">
    <name type="scientific">Synaphobranchus kaupii</name>
    <name type="common">Kaup's arrowtooth eel</name>
    <dbReference type="NCBI Taxonomy" id="118154"/>
    <lineage>
        <taxon>Eukaryota</taxon>
        <taxon>Metazoa</taxon>
        <taxon>Chordata</taxon>
        <taxon>Craniata</taxon>
        <taxon>Vertebrata</taxon>
        <taxon>Euteleostomi</taxon>
        <taxon>Actinopterygii</taxon>
        <taxon>Neopterygii</taxon>
        <taxon>Teleostei</taxon>
        <taxon>Anguilliformes</taxon>
        <taxon>Synaphobranchidae</taxon>
        <taxon>Synaphobranchus</taxon>
    </lineage>
</organism>
<feature type="compositionally biased region" description="Polar residues" evidence="1">
    <location>
        <begin position="109"/>
        <end position="122"/>
    </location>
</feature>
<protein>
    <submittedName>
        <fullName evidence="2">Uncharacterized protein</fullName>
    </submittedName>
</protein>